<dbReference type="EMBL" id="KZ678147">
    <property type="protein sequence ID" value="PSN60782.1"/>
    <property type="molecule type" value="Genomic_DNA"/>
</dbReference>
<feature type="region of interest" description="Disordered" evidence="1">
    <location>
        <begin position="1"/>
        <end position="24"/>
    </location>
</feature>
<keyword evidence="3" id="KW-1185">Reference proteome</keyword>
<accession>A0A2T2N5Q8</accession>
<protein>
    <submittedName>
        <fullName evidence="2">Uncharacterized protein</fullName>
    </submittedName>
</protein>
<proteinExistence type="predicted"/>
<sequence length="192" mass="21533">MDTTSSNNLAIQPRTGTQGSGGTNGSSKVRYAGLNYYSLPPTRLFTAIDQALKNSSGILKVFFDQEGLRDWARSKEAGIVALVPENDSQDTTHFMDFTILLHESMAIYTDTVLSIRLCEQYHGFRSNKPHILLRTLFYQILNQLDPVERTGLDLATSNATFHYSFELITGSIKDALGLLPKNKRPYIFLHDL</sequence>
<dbReference type="Proteomes" id="UP000240883">
    <property type="component" value="Unassembled WGS sequence"/>
</dbReference>
<evidence type="ECO:0000313" key="2">
    <source>
        <dbReference type="EMBL" id="PSN60782.1"/>
    </source>
</evidence>
<organism evidence="2 3">
    <name type="scientific">Corynespora cassiicola Philippines</name>
    <dbReference type="NCBI Taxonomy" id="1448308"/>
    <lineage>
        <taxon>Eukaryota</taxon>
        <taxon>Fungi</taxon>
        <taxon>Dikarya</taxon>
        <taxon>Ascomycota</taxon>
        <taxon>Pezizomycotina</taxon>
        <taxon>Dothideomycetes</taxon>
        <taxon>Pleosporomycetidae</taxon>
        <taxon>Pleosporales</taxon>
        <taxon>Corynesporascaceae</taxon>
        <taxon>Corynespora</taxon>
    </lineage>
</organism>
<evidence type="ECO:0000256" key="1">
    <source>
        <dbReference type="SAM" id="MobiDB-lite"/>
    </source>
</evidence>
<dbReference type="AlphaFoldDB" id="A0A2T2N5Q8"/>
<evidence type="ECO:0000313" key="3">
    <source>
        <dbReference type="Proteomes" id="UP000240883"/>
    </source>
</evidence>
<name>A0A2T2N5Q8_CORCC</name>
<gene>
    <name evidence="2" type="ORF">BS50DRAFT_654753</name>
</gene>
<feature type="compositionally biased region" description="Polar residues" evidence="1">
    <location>
        <begin position="1"/>
        <end position="10"/>
    </location>
</feature>
<reference evidence="2 3" key="1">
    <citation type="journal article" date="2018" name="Front. Microbiol.">
        <title>Genome-Wide Analysis of Corynespora cassiicola Leaf Fall Disease Putative Effectors.</title>
        <authorList>
            <person name="Lopez D."/>
            <person name="Ribeiro S."/>
            <person name="Label P."/>
            <person name="Fumanal B."/>
            <person name="Venisse J.S."/>
            <person name="Kohler A."/>
            <person name="de Oliveira R.R."/>
            <person name="Labutti K."/>
            <person name="Lipzen A."/>
            <person name="Lail K."/>
            <person name="Bauer D."/>
            <person name="Ohm R.A."/>
            <person name="Barry K.W."/>
            <person name="Spatafora J."/>
            <person name="Grigoriev I.V."/>
            <person name="Martin F.M."/>
            <person name="Pujade-Renaud V."/>
        </authorList>
    </citation>
    <scope>NUCLEOTIDE SEQUENCE [LARGE SCALE GENOMIC DNA]</scope>
    <source>
        <strain evidence="2 3">Philippines</strain>
    </source>
</reference>